<sequence length="51" mass="5350">MNIALDIGYANNTGARGNGREEYAVAKTIAGHLAPMLRVHGRAVTVTDSPV</sequence>
<accession>A0A6N2UGB3</accession>
<protein>
    <recommendedName>
        <fullName evidence="2">N-acetylmuramoyl-L-alanine amidase</fullName>
    </recommendedName>
</protein>
<dbReference type="EMBL" id="CACRSS010000016">
    <property type="protein sequence ID" value="VYT15812.1"/>
    <property type="molecule type" value="Genomic_DNA"/>
</dbReference>
<evidence type="ECO:0008006" key="2">
    <source>
        <dbReference type="Google" id="ProtNLM"/>
    </source>
</evidence>
<evidence type="ECO:0000313" key="1">
    <source>
        <dbReference type="EMBL" id="VYT15812.1"/>
    </source>
</evidence>
<gene>
    <name evidence="1" type="ORF">AMLFYP55_00863</name>
</gene>
<dbReference type="AlphaFoldDB" id="A0A6N2UGB3"/>
<dbReference type="RefSeq" id="WP_156340818.1">
    <property type="nucleotide sequence ID" value="NZ_CACRSS010000016.1"/>
</dbReference>
<reference evidence="1" key="1">
    <citation type="submission" date="2019-11" db="EMBL/GenBank/DDBJ databases">
        <authorList>
            <person name="Feng L."/>
        </authorList>
    </citation>
    <scope>NUCLEOTIDE SEQUENCE</scope>
    <source>
        <strain evidence="1">AMuciniphilaLFYP55</strain>
    </source>
</reference>
<organism evidence="1">
    <name type="scientific">Akkermansia muciniphila</name>
    <dbReference type="NCBI Taxonomy" id="239935"/>
    <lineage>
        <taxon>Bacteria</taxon>
        <taxon>Pseudomonadati</taxon>
        <taxon>Verrucomicrobiota</taxon>
        <taxon>Verrucomicrobiia</taxon>
        <taxon>Verrucomicrobiales</taxon>
        <taxon>Akkermansiaceae</taxon>
        <taxon>Akkermansia</taxon>
    </lineage>
</organism>
<proteinExistence type="predicted"/>
<name>A0A6N2UGB3_9BACT</name>